<evidence type="ECO:0000256" key="4">
    <source>
        <dbReference type="ARBA" id="ARBA00022989"/>
    </source>
</evidence>
<feature type="domain" description="MacB-like periplasmic core" evidence="8">
    <location>
        <begin position="20"/>
        <end position="236"/>
    </location>
</feature>
<comment type="subcellular location">
    <subcellularLocation>
        <location evidence="1">Cell membrane</location>
        <topology evidence="1">Multi-pass membrane protein</topology>
    </subcellularLocation>
</comment>
<evidence type="ECO:0000259" key="7">
    <source>
        <dbReference type="Pfam" id="PF02687"/>
    </source>
</evidence>
<feature type="transmembrane region" description="Helical" evidence="6">
    <location>
        <begin position="428"/>
        <end position="449"/>
    </location>
</feature>
<dbReference type="Pfam" id="PF02687">
    <property type="entry name" value="FtsX"/>
    <property type="match status" value="2"/>
</dbReference>
<protein>
    <submittedName>
        <fullName evidence="9">Putative permease</fullName>
    </submittedName>
</protein>
<keyword evidence="3 6" id="KW-0812">Transmembrane</keyword>
<evidence type="ECO:0000259" key="8">
    <source>
        <dbReference type="Pfam" id="PF12704"/>
    </source>
</evidence>
<evidence type="ECO:0000313" key="9">
    <source>
        <dbReference type="EMBL" id="MBB5637403.1"/>
    </source>
</evidence>
<keyword evidence="2" id="KW-1003">Cell membrane</keyword>
<dbReference type="InterPro" id="IPR003838">
    <property type="entry name" value="ABC3_permease_C"/>
</dbReference>
<feature type="transmembrane region" description="Helical" evidence="6">
    <location>
        <begin position="760"/>
        <end position="780"/>
    </location>
</feature>
<dbReference type="InterPro" id="IPR025857">
    <property type="entry name" value="MacB_PCD"/>
</dbReference>
<evidence type="ECO:0000256" key="5">
    <source>
        <dbReference type="ARBA" id="ARBA00023136"/>
    </source>
</evidence>
<evidence type="ECO:0000256" key="2">
    <source>
        <dbReference type="ARBA" id="ARBA00022475"/>
    </source>
</evidence>
<feature type="transmembrane region" description="Helical" evidence="6">
    <location>
        <begin position="379"/>
        <end position="407"/>
    </location>
</feature>
<feature type="domain" description="ABC3 transporter permease C-terminal" evidence="7">
    <location>
        <begin position="677"/>
        <end position="790"/>
    </location>
</feature>
<sequence length="797" mass="88837">MFRLNLKIAFRNLWKNKGYTLINIAGLSIGMTGCILIYLFISYQLSFDQQYQNKDRIYRVVSHAYYAGGEEFDRGVPLPLAPAMRNDFGMLEQVAALEGSFGMIKVKDSKGNVKLKTLEKAFYAEPGFFKIFDYKWLVGNPEKALTAPNTVALSKTTAAKFFGDWHQAVGKTINYQNDKDLLVTGVFADVPQNNSNVIAIAISYAGFKHRNEKRWGSVASSSECYILLKEGVKVSDLEGPKKAFLKKYYVEKTIGKPDHLFQPLKDIHTDERFGSFSGKKTSKNELLGLTVIGVLLLLTACINFINLATAQAVGRSKEVGVRKVMGSGKKQLMIQFLTETLVLTLIALLLACVFTEIVLPGMSALFKEEITFNLLGHPVIFVFIFCMVLLVGVLSGFYPAMIMSGFSPALAIKNKINIGSGGNTIRKVLVIIQFAITIVLVTGTLVIVMQMKFMREKSLGFTSSAIALINIPSDSLSRQKYEILKARIKAEPGVTAVSFCSDAPSSDDNTNNAFAFDSTIDAAFQANTKVVDDDYLKTFGLKLLAGRYLAKSKSDTAREYVVNETLLKKLDMTNVQDAIGKKILFGGIRGPVVGVVRDFNNLNLRGAISPMIMMTRNDRFEIIAVKMNAQQIPAVMKNIEKIWNDYYFEQVYSADFMDERISNYYTGEQLMGTLFKVFAMTIIFISFIGLFGLISFVATQRTKEMAIRKVLGANVLELVTMLNTSFIRMILLANLIAWPVAYIFIEKWLSGYAYRIPLNIWPFAASMLISLVITLVTVSLRSYQAAKTNPINALKYE</sequence>
<feature type="transmembrane region" description="Helical" evidence="6">
    <location>
        <begin position="677"/>
        <end position="699"/>
    </location>
</feature>
<organism evidence="9 10">
    <name type="scientific">Pedobacter cryoconitis</name>
    <dbReference type="NCBI Taxonomy" id="188932"/>
    <lineage>
        <taxon>Bacteria</taxon>
        <taxon>Pseudomonadati</taxon>
        <taxon>Bacteroidota</taxon>
        <taxon>Sphingobacteriia</taxon>
        <taxon>Sphingobacteriales</taxon>
        <taxon>Sphingobacteriaceae</taxon>
        <taxon>Pedobacter</taxon>
    </lineage>
</organism>
<accession>A0A7W9DZV9</accession>
<evidence type="ECO:0000256" key="3">
    <source>
        <dbReference type="ARBA" id="ARBA00022692"/>
    </source>
</evidence>
<proteinExistence type="predicted"/>
<dbReference type="InterPro" id="IPR050250">
    <property type="entry name" value="Macrolide_Exporter_MacB"/>
</dbReference>
<dbReference type="GO" id="GO:0005886">
    <property type="term" value="C:plasma membrane"/>
    <property type="evidence" value="ECO:0007669"/>
    <property type="project" value="UniProtKB-SubCell"/>
</dbReference>
<reference evidence="9 10" key="1">
    <citation type="submission" date="2020-08" db="EMBL/GenBank/DDBJ databases">
        <title>Genomic Encyclopedia of Type Strains, Phase IV (KMG-V): Genome sequencing to study the core and pangenomes of soil and plant-associated prokaryotes.</title>
        <authorList>
            <person name="Whitman W."/>
        </authorList>
    </citation>
    <scope>NUCLEOTIDE SEQUENCE [LARGE SCALE GENOMIC DNA]</scope>
    <source>
        <strain evidence="9 10">S3M1</strain>
    </source>
</reference>
<keyword evidence="5 6" id="KW-0472">Membrane</keyword>
<dbReference type="PROSITE" id="PS51257">
    <property type="entry name" value="PROKAR_LIPOPROTEIN"/>
    <property type="match status" value="1"/>
</dbReference>
<feature type="transmembrane region" description="Helical" evidence="6">
    <location>
        <begin position="726"/>
        <end position="745"/>
    </location>
</feature>
<dbReference type="Pfam" id="PF12704">
    <property type="entry name" value="MacB_PCD"/>
    <property type="match status" value="2"/>
</dbReference>
<feature type="transmembrane region" description="Helical" evidence="6">
    <location>
        <begin position="286"/>
        <end position="313"/>
    </location>
</feature>
<name>A0A7W9DZV9_9SPHI</name>
<feature type="domain" description="MacB-like periplasmic core" evidence="8">
    <location>
        <begin position="435"/>
        <end position="641"/>
    </location>
</feature>
<comment type="caution">
    <text evidence="9">The sequence shown here is derived from an EMBL/GenBank/DDBJ whole genome shotgun (WGS) entry which is preliminary data.</text>
</comment>
<evidence type="ECO:0000256" key="1">
    <source>
        <dbReference type="ARBA" id="ARBA00004651"/>
    </source>
</evidence>
<dbReference type="Proteomes" id="UP000537204">
    <property type="component" value="Unassembled WGS sequence"/>
</dbReference>
<feature type="domain" description="ABC3 transporter permease C-terminal" evidence="7">
    <location>
        <begin position="291"/>
        <end position="407"/>
    </location>
</feature>
<dbReference type="PANTHER" id="PTHR30572">
    <property type="entry name" value="MEMBRANE COMPONENT OF TRANSPORTER-RELATED"/>
    <property type="match status" value="1"/>
</dbReference>
<evidence type="ECO:0000313" key="10">
    <source>
        <dbReference type="Proteomes" id="UP000537204"/>
    </source>
</evidence>
<dbReference type="RefSeq" id="WP_183883281.1">
    <property type="nucleotide sequence ID" value="NZ_JACHCE010000005.1"/>
</dbReference>
<evidence type="ECO:0000256" key="6">
    <source>
        <dbReference type="SAM" id="Phobius"/>
    </source>
</evidence>
<keyword evidence="4 6" id="KW-1133">Transmembrane helix</keyword>
<feature type="transmembrane region" description="Helical" evidence="6">
    <location>
        <begin position="334"/>
        <end position="359"/>
    </location>
</feature>
<gene>
    <name evidence="9" type="ORF">HDE68_003318</name>
</gene>
<dbReference type="EMBL" id="JACHCE010000005">
    <property type="protein sequence ID" value="MBB5637403.1"/>
    <property type="molecule type" value="Genomic_DNA"/>
</dbReference>
<dbReference type="AlphaFoldDB" id="A0A7W9DZV9"/>
<dbReference type="GO" id="GO:0022857">
    <property type="term" value="F:transmembrane transporter activity"/>
    <property type="evidence" value="ECO:0007669"/>
    <property type="project" value="TreeGrafter"/>
</dbReference>
<dbReference type="PANTHER" id="PTHR30572:SF18">
    <property type="entry name" value="ABC-TYPE MACROLIDE FAMILY EXPORT SYSTEM PERMEASE COMPONENT 2"/>
    <property type="match status" value="1"/>
</dbReference>
<feature type="transmembrane region" description="Helical" evidence="6">
    <location>
        <begin position="21"/>
        <end position="41"/>
    </location>
</feature>